<evidence type="ECO:0000313" key="2">
    <source>
        <dbReference type="Proteomes" id="UP001501598"/>
    </source>
</evidence>
<name>A0ABP8RES5_9PSEU</name>
<keyword evidence="2" id="KW-1185">Reference proteome</keyword>
<dbReference type="Proteomes" id="UP001501598">
    <property type="component" value="Unassembled WGS sequence"/>
</dbReference>
<gene>
    <name evidence="1" type="ORF">GCM10023175_04250</name>
</gene>
<reference evidence="2" key="1">
    <citation type="journal article" date="2019" name="Int. J. Syst. Evol. Microbiol.">
        <title>The Global Catalogue of Microorganisms (GCM) 10K type strain sequencing project: providing services to taxonomists for standard genome sequencing and annotation.</title>
        <authorList>
            <consortium name="The Broad Institute Genomics Platform"/>
            <consortium name="The Broad Institute Genome Sequencing Center for Infectious Disease"/>
            <person name="Wu L."/>
            <person name="Ma J."/>
        </authorList>
    </citation>
    <scope>NUCLEOTIDE SEQUENCE [LARGE SCALE GENOMIC DNA]</scope>
    <source>
        <strain evidence="2">JCM 17906</strain>
    </source>
</reference>
<protein>
    <submittedName>
        <fullName evidence="1">Uncharacterized protein</fullName>
    </submittedName>
</protein>
<sequence length="102" mass="10938">MKSERAIKLLNDRINEAEDLELSTAGPVKEWRLRAARTLRAVFPGSELITAFTTSAIGPGAYVSGPGLPGPDMPRYRLRGINESCAPGCGCPRRTITRVPGG</sequence>
<evidence type="ECO:0000313" key="1">
    <source>
        <dbReference type="EMBL" id="GAA4536846.1"/>
    </source>
</evidence>
<proteinExistence type="predicted"/>
<accession>A0ABP8RES5</accession>
<organism evidence="1 2">
    <name type="scientific">Pseudonocardia xishanensis</name>
    <dbReference type="NCBI Taxonomy" id="630995"/>
    <lineage>
        <taxon>Bacteria</taxon>
        <taxon>Bacillati</taxon>
        <taxon>Actinomycetota</taxon>
        <taxon>Actinomycetes</taxon>
        <taxon>Pseudonocardiales</taxon>
        <taxon>Pseudonocardiaceae</taxon>
        <taxon>Pseudonocardia</taxon>
    </lineage>
</organism>
<dbReference type="EMBL" id="BAABGT010000007">
    <property type="protein sequence ID" value="GAA4536846.1"/>
    <property type="molecule type" value="Genomic_DNA"/>
</dbReference>
<comment type="caution">
    <text evidence="1">The sequence shown here is derived from an EMBL/GenBank/DDBJ whole genome shotgun (WGS) entry which is preliminary data.</text>
</comment>